<evidence type="ECO:0000256" key="4">
    <source>
        <dbReference type="ARBA" id="ARBA00022801"/>
    </source>
</evidence>
<dbReference type="SMART" id="SM00490">
    <property type="entry name" value="HELICc"/>
    <property type="match status" value="1"/>
</dbReference>
<dbReference type="Pfam" id="PF00271">
    <property type="entry name" value="Helicase_C"/>
    <property type="match status" value="1"/>
</dbReference>
<comment type="similarity">
    <text evidence="8">Belongs to the DEAD box helicase family. DECD subfamily.</text>
</comment>
<evidence type="ECO:0000256" key="7">
    <source>
        <dbReference type="ARBA" id="ARBA00023242"/>
    </source>
</evidence>
<dbReference type="GO" id="GO:0003724">
    <property type="term" value="F:RNA helicase activity"/>
    <property type="evidence" value="ECO:0007669"/>
    <property type="project" value="UniProtKB-EC"/>
</dbReference>
<dbReference type="PROSITE" id="PS51195">
    <property type="entry name" value="Q_MOTIF"/>
    <property type="match status" value="1"/>
</dbReference>
<keyword evidence="3" id="KW-0547">Nucleotide-binding</keyword>
<dbReference type="EC" id="3.6.4.13" evidence="2"/>
<dbReference type="InterPro" id="IPR001650">
    <property type="entry name" value="Helicase_C-like"/>
</dbReference>
<feature type="short sequence motif" description="Q motif" evidence="9">
    <location>
        <begin position="41"/>
        <end position="69"/>
    </location>
</feature>
<feature type="compositionally biased region" description="Acidic residues" evidence="10">
    <location>
        <begin position="1"/>
        <end position="20"/>
    </location>
</feature>
<evidence type="ECO:0000259" key="12">
    <source>
        <dbReference type="PROSITE" id="PS51194"/>
    </source>
</evidence>
<dbReference type="GeneID" id="25726723"/>
<evidence type="ECO:0000313" key="15">
    <source>
        <dbReference type="Proteomes" id="UP000054498"/>
    </source>
</evidence>
<evidence type="ECO:0000313" key="14">
    <source>
        <dbReference type="EMBL" id="KIZ07356.1"/>
    </source>
</evidence>
<dbReference type="CDD" id="cd17950">
    <property type="entry name" value="DEADc_DDX39"/>
    <property type="match status" value="1"/>
</dbReference>
<feature type="domain" description="Helicase ATP-binding" evidence="11">
    <location>
        <begin position="72"/>
        <end position="247"/>
    </location>
</feature>
<keyword evidence="15" id="KW-1185">Reference proteome</keyword>
<dbReference type="InterPro" id="IPR011545">
    <property type="entry name" value="DEAD/DEAH_box_helicase_dom"/>
</dbReference>
<feature type="region of interest" description="Disordered" evidence="10">
    <location>
        <begin position="1"/>
        <end position="26"/>
    </location>
</feature>
<dbReference type="GO" id="GO:0005634">
    <property type="term" value="C:nucleus"/>
    <property type="evidence" value="ECO:0007669"/>
    <property type="project" value="UniProtKB-SubCell"/>
</dbReference>
<reference evidence="14 15" key="1">
    <citation type="journal article" date="2013" name="BMC Genomics">
        <title>Reconstruction of the lipid metabolism for the microalga Monoraphidium neglectum from its genome sequence reveals characteristics suitable for biofuel production.</title>
        <authorList>
            <person name="Bogen C."/>
            <person name="Al-Dilaimi A."/>
            <person name="Albersmeier A."/>
            <person name="Wichmann J."/>
            <person name="Grundmann M."/>
            <person name="Rupp O."/>
            <person name="Lauersen K.J."/>
            <person name="Blifernez-Klassen O."/>
            <person name="Kalinowski J."/>
            <person name="Goesmann A."/>
            <person name="Mussgnug J.H."/>
            <person name="Kruse O."/>
        </authorList>
    </citation>
    <scope>NUCLEOTIDE SEQUENCE [LARGE SCALE GENOMIC DNA]</scope>
    <source>
        <strain evidence="14 15">SAG 48.87</strain>
    </source>
</reference>
<evidence type="ECO:0000256" key="8">
    <source>
        <dbReference type="ARBA" id="ARBA00038213"/>
    </source>
</evidence>
<feature type="domain" description="DEAD-box RNA helicase Q" evidence="13">
    <location>
        <begin position="41"/>
        <end position="69"/>
    </location>
</feature>
<dbReference type="Pfam" id="PF00270">
    <property type="entry name" value="DEAD"/>
    <property type="match status" value="1"/>
</dbReference>
<evidence type="ECO:0000256" key="9">
    <source>
        <dbReference type="PROSITE-ProRule" id="PRU00552"/>
    </source>
</evidence>
<dbReference type="STRING" id="145388.A0A0D2NT17"/>
<dbReference type="InterPro" id="IPR027417">
    <property type="entry name" value="P-loop_NTPase"/>
</dbReference>
<comment type="subcellular location">
    <subcellularLocation>
        <location evidence="1">Nucleus</location>
    </subcellularLocation>
</comment>
<dbReference type="FunFam" id="3.40.50.300:FF:000168">
    <property type="entry name" value="DEAD-box ATP-dependent RNA helicase 56-like"/>
    <property type="match status" value="1"/>
</dbReference>
<sequence length="521" mass="57173">MAAEHQEEELLDYEEDEVENAGDAGAKADGQKKGYVGIHSTSFKDFLLKPELVKAIEHCGFEHPSEVQHECIPQAIMGNDVLCQAKSGMGKTAVFVISILQQIKVQDDKPEVLALVLCHTRELAYQICHEFTRFAEFMPNVKVGNYFGGLDIKKQRAELKDHTPAIVVGTPGRIKQLANEKALNMMTVRHFVIDECDKVLEKLDMRGDVQDIFKKTPHEKQVMMFSATLGQDIRPVCKKFMSNGVVFALSAPPAAALTAGRGSRGLAARRVCVGTCVCGLHLTASAAVGSGGGHTPDAGQHGALRSLRACRTECSVATLDPLPMEIYVDDEAKLTLHGLVQHYVMLQEDEKNRKLTDLLDALDFNQVVIFVKSVQRAKALNALLNECNFPSVCIHRGMAQDERINVYSQFKENKVRILVATDLVGRGIDVERVNIVINYDMPVTDELHGNGAAATATTLLAPDTYLHRVGRAGRFGTKGLAITFVSSKEDSEVLNAVQERFDVDIKPLPSSIDASTYMNQA</sequence>
<evidence type="ECO:0000256" key="6">
    <source>
        <dbReference type="ARBA" id="ARBA00022840"/>
    </source>
</evidence>
<keyword evidence="7" id="KW-0539">Nucleus</keyword>
<dbReference type="SMART" id="SM00487">
    <property type="entry name" value="DEXDc"/>
    <property type="match status" value="1"/>
</dbReference>
<dbReference type="Proteomes" id="UP000054498">
    <property type="component" value="Unassembled WGS sequence"/>
</dbReference>
<dbReference type="OrthoDB" id="10265785at2759"/>
<evidence type="ECO:0000259" key="13">
    <source>
        <dbReference type="PROSITE" id="PS51195"/>
    </source>
</evidence>
<dbReference type="InterPro" id="IPR014014">
    <property type="entry name" value="RNA_helicase_DEAD_Q_motif"/>
</dbReference>
<dbReference type="KEGG" id="mng:MNEG_0605"/>
<dbReference type="RefSeq" id="XP_013906375.1">
    <property type="nucleotide sequence ID" value="XM_014050921.1"/>
</dbReference>
<keyword evidence="6" id="KW-0067">ATP-binding</keyword>
<dbReference type="FunFam" id="3.40.50.300:FF:000111">
    <property type="entry name" value="DEAD-box ATP-dependent RNA helicase"/>
    <property type="match status" value="1"/>
</dbReference>
<evidence type="ECO:0000256" key="1">
    <source>
        <dbReference type="ARBA" id="ARBA00004123"/>
    </source>
</evidence>
<protein>
    <recommendedName>
        <fullName evidence="2">RNA helicase</fullName>
        <ecNumber evidence="2">3.6.4.13</ecNumber>
    </recommendedName>
</protein>
<evidence type="ECO:0000259" key="11">
    <source>
        <dbReference type="PROSITE" id="PS51192"/>
    </source>
</evidence>
<keyword evidence="5" id="KW-0347">Helicase</keyword>
<dbReference type="GO" id="GO:0016787">
    <property type="term" value="F:hydrolase activity"/>
    <property type="evidence" value="ECO:0007669"/>
    <property type="project" value="UniProtKB-KW"/>
</dbReference>
<accession>A0A0D2NT17</accession>
<dbReference type="EMBL" id="KK100270">
    <property type="protein sequence ID" value="KIZ07356.1"/>
    <property type="molecule type" value="Genomic_DNA"/>
</dbReference>
<dbReference type="PROSITE" id="PS51192">
    <property type="entry name" value="HELICASE_ATP_BIND_1"/>
    <property type="match status" value="1"/>
</dbReference>
<dbReference type="AlphaFoldDB" id="A0A0D2NT17"/>
<evidence type="ECO:0000256" key="10">
    <source>
        <dbReference type="SAM" id="MobiDB-lite"/>
    </source>
</evidence>
<evidence type="ECO:0000256" key="5">
    <source>
        <dbReference type="ARBA" id="ARBA00022806"/>
    </source>
</evidence>
<evidence type="ECO:0000256" key="3">
    <source>
        <dbReference type="ARBA" id="ARBA00022741"/>
    </source>
</evidence>
<dbReference type="SUPFAM" id="SSF52540">
    <property type="entry name" value="P-loop containing nucleoside triphosphate hydrolases"/>
    <property type="match status" value="1"/>
</dbReference>
<dbReference type="GO" id="GO:0003676">
    <property type="term" value="F:nucleic acid binding"/>
    <property type="evidence" value="ECO:0007669"/>
    <property type="project" value="InterPro"/>
</dbReference>
<dbReference type="GO" id="GO:0005524">
    <property type="term" value="F:ATP binding"/>
    <property type="evidence" value="ECO:0007669"/>
    <property type="project" value="UniProtKB-KW"/>
</dbReference>
<dbReference type="PROSITE" id="PS51194">
    <property type="entry name" value="HELICASE_CTER"/>
    <property type="match status" value="1"/>
</dbReference>
<dbReference type="Gene3D" id="3.40.50.300">
    <property type="entry name" value="P-loop containing nucleotide triphosphate hydrolases"/>
    <property type="match status" value="2"/>
</dbReference>
<dbReference type="InterPro" id="IPR014001">
    <property type="entry name" value="Helicase_ATP-bd"/>
</dbReference>
<keyword evidence="4" id="KW-0378">Hydrolase</keyword>
<evidence type="ECO:0000256" key="2">
    <source>
        <dbReference type="ARBA" id="ARBA00012552"/>
    </source>
</evidence>
<dbReference type="CDD" id="cd18787">
    <property type="entry name" value="SF2_C_DEAD"/>
    <property type="match status" value="1"/>
</dbReference>
<feature type="domain" description="Helicase C-terminal" evidence="12">
    <location>
        <begin position="354"/>
        <end position="516"/>
    </location>
</feature>
<dbReference type="PANTHER" id="PTHR47958">
    <property type="entry name" value="ATP-DEPENDENT RNA HELICASE DBP3"/>
    <property type="match status" value="1"/>
</dbReference>
<name>A0A0D2NT17_9CHLO</name>
<organism evidence="14 15">
    <name type="scientific">Monoraphidium neglectum</name>
    <dbReference type="NCBI Taxonomy" id="145388"/>
    <lineage>
        <taxon>Eukaryota</taxon>
        <taxon>Viridiplantae</taxon>
        <taxon>Chlorophyta</taxon>
        <taxon>core chlorophytes</taxon>
        <taxon>Chlorophyceae</taxon>
        <taxon>CS clade</taxon>
        <taxon>Sphaeropleales</taxon>
        <taxon>Selenastraceae</taxon>
        <taxon>Monoraphidium</taxon>
    </lineage>
</organism>
<proteinExistence type="inferred from homology"/>
<gene>
    <name evidence="14" type="ORF">MNEG_0605</name>
</gene>